<dbReference type="EMBL" id="QOCR01000001">
    <property type="protein sequence ID" value="RHW52098.1"/>
    <property type="molecule type" value="Genomic_DNA"/>
</dbReference>
<dbReference type="Pfam" id="PF21104">
    <property type="entry name" value="Glyco_hydro_78_N"/>
    <property type="match status" value="1"/>
</dbReference>
<dbReference type="PANTHER" id="PTHR34987:SF4">
    <property type="entry name" value="ALPHA-L-RHAMNOSIDASE C-TERMINAL DOMAIN-CONTAINING PROTEIN"/>
    <property type="match status" value="1"/>
</dbReference>
<dbReference type="OrthoDB" id="9815108at2"/>
<name>A0A3R6YU24_9LACO</name>
<sequence length="527" mass="61243">MGFTFQINNDIKFKHNNNFLNKANNYRPTIQHNNIKPIAIVQLKKNSSSLEGYGIEQIDDITNLKKHHLKRNDKLILDFGDHQVGKFTIDIKSVGSPMDSPLFLKLKFAEMPAELAHNSKDYNGWLSKSWIQEEYIHLDVLPKKLNLKRRYSFRYVEITVLDTSPKWQAVLDNPIVKTESAVHYDKSLIPDLEDLELKKIYQVGLKTLHECMQDVFEDGPKRDRRLWIGDLRLQALADYSSFKNTNLVKRCLYLFGAMPAENGRIPANVFISPENIPDDTFLFDYSLFFISILYDYEKNSSDKEVLDDLYPIAKNQMNIALKQVNSIGKLELTDDYPVFIDWSNDFDKTTSGQAILIYTLKQFIYLAQLKNDSDINLYIKKLDIINNYSINYLFDEQTGLFVSGSNHELNISSQVWMVLAQLFDKNKNREIMKTTLKRLFPVKNIATPYMYHHITQALFISGLKNEAVELMKSYWGKMIQLGADTYWEAFDPDHPSYSPYGNPILNSYCHAWSCTPVYLINKYLLSE</sequence>
<organism evidence="3 4">
    <name type="scientific">Bombilactobacillus bombi</name>
    <dbReference type="NCBI Taxonomy" id="1303590"/>
    <lineage>
        <taxon>Bacteria</taxon>
        <taxon>Bacillati</taxon>
        <taxon>Bacillota</taxon>
        <taxon>Bacilli</taxon>
        <taxon>Lactobacillales</taxon>
        <taxon>Lactobacillaceae</taxon>
        <taxon>Bombilactobacillus</taxon>
    </lineage>
</organism>
<evidence type="ECO:0000313" key="3">
    <source>
        <dbReference type="EMBL" id="RHW52098.1"/>
    </source>
</evidence>
<reference evidence="3 4" key="1">
    <citation type="submission" date="2018-07" db="EMBL/GenBank/DDBJ databases">
        <title>Genome sequences of six Lactobacillus spp. isolated from bumble bee guts.</title>
        <authorList>
            <person name="Motta E.V.S."/>
            <person name="Moran N.A."/>
        </authorList>
    </citation>
    <scope>NUCLEOTIDE SEQUENCE [LARGE SCALE GENOMIC DNA]</scope>
    <source>
        <strain evidence="3 4">BI-1.1</strain>
    </source>
</reference>
<dbReference type="RefSeq" id="WP_118899834.1">
    <property type="nucleotide sequence ID" value="NZ_QOCR01000001.1"/>
</dbReference>
<keyword evidence="4" id="KW-1185">Reference proteome</keyword>
<feature type="domain" description="Glycosyl hydrolase family 78 alpha-rhamnosidase N-terminal" evidence="2">
    <location>
        <begin position="37"/>
        <end position="177"/>
    </location>
</feature>
<dbReference type="GO" id="GO:0005975">
    <property type="term" value="P:carbohydrate metabolic process"/>
    <property type="evidence" value="ECO:0007669"/>
    <property type="project" value="InterPro"/>
</dbReference>
<accession>A0A3R6YU24</accession>
<evidence type="ECO:0000313" key="4">
    <source>
        <dbReference type="Proteomes" id="UP000284109"/>
    </source>
</evidence>
<protein>
    <submittedName>
        <fullName evidence="3">Alpha-rhamnosidase</fullName>
    </submittedName>
</protein>
<proteinExistence type="predicted"/>
<dbReference type="AlphaFoldDB" id="A0A3R6YU24"/>
<dbReference type="InterPro" id="IPR008928">
    <property type="entry name" value="6-hairpin_glycosidase_sf"/>
</dbReference>
<dbReference type="PANTHER" id="PTHR34987">
    <property type="entry name" value="C, PUTATIVE (AFU_ORTHOLOGUE AFUA_3G02880)-RELATED"/>
    <property type="match status" value="1"/>
</dbReference>
<comment type="caution">
    <text evidence="3">The sequence shown here is derived from an EMBL/GenBank/DDBJ whole genome shotgun (WGS) entry which is preliminary data.</text>
</comment>
<feature type="domain" description="Alpha-L-rhamnosidase six-hairpin glycosidase" evidence="1">
    <location>
        <begin position="197"/>
        <end position="522"/>
    </location>
</feature>
<dbReference type="InterPro" id="IPR012341">
    <property type="entry name" value="6hp_glycosidase-like_sf"/>
</dbReference>
<evidence type="ECO:0000259" key="1">
    <source>
        <dbReference type="Pfam" id="PF17389"/>
    </source>
</evidence>
<gene>
    <name evidence="3" type="ORF">DS831_01870</name>
</gene>
<dbReference type="Gene3D" id="1.50.10.10">
    <property type="match status" value="1"/>
</dbReference>
<dbReference type="SUPFAM" id="SSF48208">
    <property type="entry name" value="Six-hairpin glycosidases"/>
    <property type="match status" value="1"/>
</dbReference>
<dbReference type="Pfam" id="PF17389">
    <property type="entry name" value="Bac_rhamnosid6H"/>
    <property type="match status" value="1"/>
</dbReference>
<dbReference type="InterPro" id="IPR035396">
    <property type="entry name" value="Bac_rhamnosid6H"/>
</dbReference>
<dbReference type="Proteomes" id="UP000284109">
    <property type="component" value="Unassembled WGS sequence"/>
</dbReference>
<evidence type="ECO:0000259" key="2">
    <source>
        <dbReference type="Pfam" id="PF21104"/>
    </source>
</evidence>
<dbReference type="InterPro" id="IPR049164">
    <property type="entry name" value="Glyco_hydro_78_N"/>
</dbReference>